<comment type="caution">
    <text evidence="2">The sequence shown here is derived from an EMBL/GenBank/DDBJ whole genome shotgun (WGS) entry which is preliminary data.</text>
</comment>
<dbReference type="EMBL" id="JABBWD010000013">
    <property type="protein sequence ID" value="KAG1779182.1"/>
    <property type="molecule type" value="Genomic_DNA"/>
</dbReference>
<name>A0A9P6ZYN4_9AGAM</name>
<evidence type="ECO:0000313" key="3">
    <source>
        <dbReference type="Proteomes" id="UP000714275"/>
    </source>
</evidence>
<protein>
    <recommendedName>
        <fullName evidence="1">LysM domain-containing protein</fullName>
    </recommendedName>
</protein>
<dbReference type="Gene3D" id="3.10.350.10">
    <property type="entry name" value="LysM domain"/>
    <property type="match status" value="1"/>
</dbReference>
<organism evidence="2 3">
    <name type="scientific">Suillus placidus</name>
    <dbReference type="NCBI Taxonomy" id="48579"/>
    <lineage>
        <taxon>Eukaryota</taxon>
        <taxon>Fungi</taxon>
        <taxon>Dikarya</taxon>
        <taxon>Basidiomycota</taxon>
        <taxon>Agaricomycotina</taxon>
        <taxon>Agaricomycetes</taxon>
        <taxon>Agaricomycetidae</taxon>
        <taxon>Boletales</taxon>
        <taxon>Suillineae</taxon>
        <taxon>Suillaceae</taxon>
        <taxon>Suillus</taxon>
    </lineage>
</organism>
<keyword evidence="3" id="KW-1185">Reference proteome</keyword>
<gene>
    <name evidence="2" type="ORF">EV702DRAFT_1178678</name>
</gene>
<sequence length="313" mass="34056">MRSTALCLTCSSCLPPKSDADLFMTECCARPICPTCISSNPRLRSYNPCLSCLGGVGVVSSSFARNIRAANNDTVRDEDIFILGDDEDDEDEAHELASVSPVSEPASSACPLAFSSSSAGLTSGSILVTQTSDASARHAEVVVTDEQCIPSRYYINSRDTLQGIALRYGANGRELCRLNNLPPSTLSTTPHLLHTRTFIVLPPSAKSLSVTQDYDPDAGARRVCEKAEKRLQMLTKEVDWRVAKAYVALADDPDEEAVYGFKYKETGGIGASTLEARAADQYLEDQEWEEEQRRTGKRISVKSLSLLRGKVMA</sequence>
<dbReference type="Pfam" id="PF01476">
    <property type="entry name" value="LysM"/>
    <property type="match status" value="1"/>
</dbReference>
<evidence type="ECO:0000313" key="2">
    <source>
        <dbReference type="EMBL" id="KAG1779182.1"/>
    </source>
</evidence>
<accession>A0A9P6ZYN4</accession>
<dbReference type="InterPro" id="IPR036779">
    <property type="entry name" value="LysM_dom_sf"/>
</dbReference>
<dbReference type="InterPro" id="IPR018392">
    <property type="entry name" value="LysM"/>
</dbReference>
<dbReference type="CDD" id="cd00118">
    <property type="entry name" value="LysM"/>
    <property type="match status" value="1"/>
</dbReference>
<dbReference type="AlphaFoldDB" id="A0A9P6ZYN4"/>
<dbReference type="SUPFAM" id="SSF54106">
    <property type="entry name" value="LysM domain"/>
    <property type="match status" value="1"/>
</dbReference>
<reference evidence="2" key="1">
    <citation type="journal article" date="2020" name="New Phytol.">
        <title>Comparative genomics reveals dynamic genome evolution in host specialist ectomycorrhizal fungi.</title>
        <authorList>
            <person name="Lofgren L.A."/>
            <person name="Nguyen N.H."/>
            <person name="Vilgalys R."/>
            <person name="Ruytinx J."/>
            <person name="Liao H.L."/>
            <person name="Branco S."/>
            <person name="Kuo A."/>
            <person name="LaButti K."/>
            <person name="Lipzen A."/>
            <person name="Andreopoulos W."/>
            <person name="Pangilinan J."/>
            <person name="Riley R."/>
            <person name="Hundley H."/>
            <person name="Na H."/>
            <person name="Barry K."/>
            <person name="Grigoriev I.V."/>
            <person name="Stajich J.E."/>
            <person name="Kennedy P.G."/>
        </authorList>
    </citation>
    <scope>NUCLEOTIDE SEQUENCE</scope>
    <source>
        <strain evidence="2">DOB743</strain>
    </source>
</reference>
<dbReference type="OrthoDB" id="2107166at2759"/>
<dbReference type="Proteomes" id="UP000714275">
    <property type="component" value="Unassembled WGS sequence"/>
</dbReference>
<feature type="domain" description="LysM" evidence="1">
    <location>
        <begin position="153"/>
        <end position="186"/>
    </location>
</feature>
<proteinExistence type="predicted"/>
<evidence type="ECO:0000259" key="1">
    <source>
        <dbReference type="Pfam" id="PF01476"/>
    </source>
</evidence>